<evidence type="ECO:0000256" key="2">
    <source>
        <dbReference type="PROSITE-ProRule" id="PRU00169"/>
    </source>
</evidence>
<dbReference type="InterPro" id="IPR001789">
    <property type="entry name" value="Sig_transdc_resp-reg_receiver"/>
</dbReference>
<dbReference type="PANTHER" id="PTHR44591">
    <property type="entry name" value="STRESS RESPONSE REGULATOR PROTEIN 1"/>
    <property type="match status" value="1"/>
</dbReference>
<keyword evidence="1 2" id="KW-0597">Phosphoprotein</keyword>
<evidence type="ECO:0000256" key="1">
    <source>
        <dbReference type="ARBA" id="ARBA00022553"/>
    </source>
</evidence>
<reference evidence="4" key="1">
    <citation type="journal article" date="2014" name="Genome Biol. Evol.">
        <title>Pangenome evidence for extensive interdomain horizontal transfer affecting lineage core and shell genes in uncultured planktonic thaumarchaeota and euryarchaeota.</title>
        <authorList>
            <person name="Deschamps P."/>
            <person name="Zivanovic Y."/>
            <person name="Moreira D."/>
            <person name="Rodriguez-Valera F."/>
            <person name="Lopez-Garcia P."/>
        </authorList>
    </citation>
    <scope>NUCLEOTIDE SEQUENCE</scope>
</reference>
<organism evidence="4">
    <name type="scientific">uncultured marine group II/III euryarchaeote AD1000_68_A10</name>
    <dbReference type="NCBI Taxonomy" id="1457799"/>
    <lineage>
        <taxon>Archaea</taxon>
        <taxon>Methanobacteriati</taxon>
        <taxon>Methanobacteriota</taxon>
        <taxon>environmental samples</taxon>
    </lineage>
</organism>
<feature type="modified residue" description="4-aspartylphosphate" evidence="2">
    <location>
        <position position="52"/>
    </location>
</feature>
<dbReference type="PROSITE" id="PS50110">
    <property type="entry name" value="RESPONSE_REGULATORY"/>
    <property type="match status" value="1"/>
</dbReference>
<dbReference type="Pfam" id="PF00072">
    <property type="entry name" value="Response_reg"/>
    <property type="match status" value="1"/>
</dbReference>
<dbReference type="PANTHER" id="PTHR44591:SF3">
    <property type="entry name" value="RESPONSE REGULATORY DOMAIN-CONTAINING PROTEIN"/>
    <property type="match status" value="1"/>
</dbReference>
<evidence type="ECO:0000313" key="4">
    <source>
        <dbReference type="EMBL" id="AIE95576.1"/>
    </source>
</evidence>
<dbReference type="Gene3D" id="3.40.50.2300">
    <property type="match status" value="1"/>
</dbReference>
<dbReference type="AlphaFoldDB" id="A0A075G1G6"/>
<dbReference type="GO" id="GO:0000160">
    <property type="term" value="P:phosphorelay signal transduction system"/>
    <property type="evidence" value="ECO:0007669"/>
    <property type="project" value="InterPro"/>
</dbReference>
<dbReference type="CDD" id="cd00156">
    <property type="entry name" value="REC"/>
    <property type="match status" value="1"/>
</dbReference>
<sequence length="333" mass="36746">MASIIVADEQEGRRNLLAGTLEREDYSVTRAGTLRQCEGTALATMPDVVLIDGKWKTGDAIDAASRLSSDPEFALKCRIVILSSNVGEEYLISAAKAGVSEVLSKPVDMGRLLIQLDKHAKKLFVEPPADIRTGSGTGFFEVSVTPGDPSWSLPILQELLGEGAIDTAFVDDLVSRMDEEIEIGHDVLERLLRMAFDDLILGAEVSVEIDEDMPEKERESAIATAKAERRSRLIDAMESQAEVIEGELDEQLERLMDPPDKVAILTEFTGMVPVDPNTLKMTKLSLEIIRDLFWDMGIPVREHLGMYSTQLEDAQQMVEDCLEALPEAPDEEE</sequence>
<name>A0A075G1G6_9EURY</name>
<dbReference type="InterPro" id="IPR050595">
    <property type="entry name" value="Bact_response_regulator"/>
</dbReference>
<dbReference type="EMBL" id="KF900455">
    <property type="protein sequence ID" value="AIE95576.1"/>
    <property type="molecule type" value="Genomic_DNA"/>
</dbReference>
<evidence type="ECO:0000259" key="3">
    <source>
        <dbReference type="PROSITE" id="PS50110"/>
    </source>
</evidence>
<dbReference type="SUPFAM" id="SSF52172">
    <property type="entry name" value="CheY-like"/>
    <property type="match status" value="1"/>
</dbReference>
<dbReference type="SMART" id="SM00448">
    <property type="entry name" value="REC"/>
    <property type="match status" value="1"/>
</dbReference>
<feature type="domain" description="Response regulatory" evidence="3">
    <location>
        <begin position="3"/>
        <end position="120"/>
    </location>
</feature>
<proteinExistence type="predicted"/>
<protein>
    <submittedName>
        <fullName evidence="4">CheY-like receiver</fullName>
    </submittedName>
</protein>
<accession>A0A075G1G6</accession>
<dbReference type="InterPro" id="IPR011006">
    <property type="entry name" value="CheY-like_superfamily"/>
</dbReference>